<proteinExistence type="predicted"/>
<protein>
    <recommendedName>
        <fullName evidence="3">XRE family transcriptional regulator</fullName>
    </recommendedName>
</protein>
<accession>A0A5D3E9A8</accession>
<gene>
    <name evidence="1" type="ORF">FNJ60_12400</name>
</gene>
<name>A0A5D3E9A8_9BACE</name>
<evidence type="ECO:0000313" key="2">
    <source>
        <dbReference type="Proteomes" id="UP000324383"/>
    </source>
</evidence>
<organism evidence="1 2">
    <name type="scientific">Bacteroides pyogenes</name>
    <dbReference type="NCBI Taxonomy" id="310300"/>
    <lineage>
        <taxon>Bacteria</taxon>
        <taxon>Pseudomonadati</taxon>
        <taxon>Bacteroidota</taxon>
        <taxon>Bacteroidia</taxon>
        <taxon>Bacteroidales</taxon>
        <taxon>Bacteroidaceae</taxon>
        <taxon>Bacteroides</taxon>
    </lineage>
</organism>
<dbReference type="RefSeq" id="WP_148730799.1">
    <property type="nucleotide sequence ID" value="NZ_CAMBON010000015.1"/>
</dbReference>
<evidence type="ECO:0008006" key="3">
    <source>
        <dbReference type="Google" id="ProtNLM"/>
    </source>
</evidence>
<sequence>MSLHPSIAKKRYSFKKAFEMIPLGQANSLKADLWNVLNIRNRTSWYNKLRGITSPSVEIVEAVSAVFKRYGIENCWEVTEL</sequence>
<dbReference type="Proteomes" id="UP000324383">
    <property type="component" value="Unassembled WGS sequence"/>
</dbReference>
<evidence type="ECO:0000313" key="1">
    <source>
        <dbReference type="EMBL" id="TYK32419.1"/>
    </source>
</evidence>
<comment type="caution">
    <text evidence="1">The sequence shown here is derived from an EMBL/GenBank/DDBJ whole genome shotgun (WGS) entry which is preliminary data.</text>
</comment>
<reference evidence="1 2" key="1">
    <citation type="submission" date="2019-07" db="EMBL/GenBank/DDBJ databases">
        <title>Draft Genome Sequences of Bacteroides pyogenes Strains Isolated from the Uterus Holstein Dairy Cows with Metritis.</title>
        <authorList>
            <person name="Cunha F."/>
            <person name="Galvao K.N."/>
            <person name="Jeon S.J."/>
            <person name="Jeong K.C."/>
        </authorList>
    </citation>
    <scope>NUCLEOTIDE SEQUENCE [LARGE SCALE GENOMIC DNA]</scope>
    <source>
        <strain evidence="1 2">KG-31</strain>
    </source>
</reference>
<dbReference type="EMBL" id="VKLW01000031">
    <property type="protein sequence ID" value="TYK32419.1"/>
    <property type="molecule type" value="Genomic_DNA"/>
</dbReference>
<keyword evidence="2" id="KW-1185">Reference proteome</keyword>
<dbReference type="AlphaFoldDB" id="A0A5D3E9A8"/>